<evidence type="ECO:0000256" key="1">
    <source>
        <dbReference type="ARBA" id="ARBA00000901"/>
    </source>
</evidence>
<comment type="pathway">
    <text evidence="3 9 11">Amino-acid biosynthesis; L-histidine biosynthesis; L-histidine from 5-phospho-alpha-D-ribose 1-diphosphate: step 4/9.</text>
</comment>
<feature type="active site" description="Proton acceptor" evidence="9">
    <location>
        <position position="10"/>
    </location>
</feature>
<dbReference type="Proteomes" id="UP000237472">
    <property type="component" value="Unassembled WGS sequence"/>
</dbReference>
<dbReference type="GO" id="GO:0003949">
    <property type="term" value="F:1-(5-phosphoribosyl)-5-[(5-phosphoribosylamino)methylideneamino]imidazole-4-carboxamide isomerase activity"/>
    <property type="evidence" value="ECO:0007669"/>
    <property type="project" value="UniProtKB-UniRule"/>
</dbReference>
<keyword evidence="5 9" id="KW-0963">Cytoplasm</keyword>
<gene>
    <name evidence="9" type="primary">hisA</name>
    <name evidence="12" type="ORF">AA994_03445</name>
</gene>
<dbReference type="PANTHER" id="PTHR43090:SF2">
    <property type="entry name" value="1-(5-PHOSPHORIBOSYL)-5-[(5-PHOSPHORIBOSYLAMINO)METHYLIDENEAMINO] IMIDAZOLE-4-CARBOXAMIDE ISOMERASE"/>
    <property type="match status" value="1"/>
</dbReference>
<dbReference type="FunFam" id="3.20.20.70:FF:000009">
    <property type="entry name" value="1-(5-phosphoribosyl)-5-[(5-phosphoribosylamino)methylideneamino] imidazole-4-carboxamide isomerase"/>
    <property type="match status" value="1"/>
</dbReference>
<evidence type="ECO:0000256" key="4">
    <source>
        <dbReference type="ARBA" id="ARBA00009667"/>
    </source>
</evidence>
<dbReference type="InterPro" id="IPR011060">
    <property type="entry name" value="RibuloseP-bd_barrel"/>
</dbReference>
<sequence>MKSELIPAIDLIDGEVVRLVKGEYESKQSYDFKPLKKLKEYERAGAKWLHLVDLSGAKEPNKRQFELIQSLALNLNANLQVGGGIRTKAEVKNLLESGVKRVVIGSLALTNPQLCVEILREFGADKLCLALDVKPVKEDFYLALNAWQDTSKKKLFEVLEFYAKEDLKHILCTDISKDGTLSGVNVELYKQIALKFPQIHTQASGGVAGLEDLERLKGLCGGVIVGKALLEGIFSVREGLQCLK</sequence>
<comment type="caution">
    <text evidence="12">The sequence shown here is derived from an EMBL/GenBank/DDBJ whole genome shotgun (WGS) entry which is preliminary data.</text>
</comment>
<keyword evidence="8 9" id="KW-0413">Isomerase</keyword>
<evidence type="ECO:0000256" key="11">
    <source>
        <dbReference type="RuleBase" id="RU003658"/>
    </source>
</evidence>
<dbReference type="OrthoDB" id="9807749at2"/>
<comment type="subcellular location">
    <subcellularLocation>
        <location evidence="2 9 11">Cytoplasm</location>
    </subcellularLocation>
</comment>
<evidence type="ECO:0000256" key="2">
    <source>
        <dbReference type="ARBA" id="ARBA00004496"/>
    </source>
</evidence>
<dbReference type="Gene3D" id="3.20.20.70">
    <property type="entry name" value="Aldolase class I"/>
    <property type="match status" value="1"/>
</dbReference>
<keyword evidence="7 9" id="KW-0368">Histidine biosynthesis</keyword>
<protein>
    <recommendedName>
        <fullName evidence="9 11">1-(5-phosphoribosyl)-5-[(5-phosphoribosylamino)methylideneamino] imidazole-4-carboxamide isomerase</fullName>
        <ecNumber evidence="9 11">5.3.1.16</ecNumber>
    </recommendedName>
    <alternativeName>
        <fullName evidence="9">Phosphoribosylformimino-5-aminoimidazole carboxamide ribotide isomerase</fullName>
    </alternativeName>
</protein>
<dbReference type="GO" id="GO:0000105">
    <property type="term" value="P:L-histidine biosynthetic process"/>
    <property type="evidence" value="ECO:0007669"/>
    <property type="project" value="UniProtKB-UniRule"/>
</dbReference>
<evidence type="ECO:0000313" key="13">
    <source>
        <dbReference type="Proteomes" id="UP000237472"/>
    </source>
</evidence>
<dbReference type="Pfam" id="PF00977">
    <property type="entry name" value="His_biosynth"/>
    <property type="match status" value="1"/>
</dbReference>
<dbReference type="SUPFAM" id="SSF51366">
    <property type="entry name" value="Ribulose-phoshate binding barrel"/>
    <property type="match status" value="1"/>
</dbReference>
<comment type="similarity">
    <text evidence="4 9 10">Belongs to the HisA/HisF family.</text>
</comment>
<dbReference type="NCBIfam" id="TIGR00007">
    <property type="entry name" value="1-(5-phosphoribosyl)-5-[(5-phosphoribosylamino)methylideneamino]imidazole-4-carboxamide isomerase"/>
    <property type="match status" value="1"/>
</dbReference>
<dbReference type="UniPathway" id="UPA00031">
    <property type="reaction ID" value="UER00009"/>
</dbReference>
<evidence type="ECO:0000256" key="7">
    <source>
        <dbReference type="ARBA" id="ARBA00023102"/>
    </source>
</evidence>
<organism evidence="12 13">
    <name type="scientific">Campylobacter vulpis</name>
    <dbReference type="NCBI Taxonomy" id="1655500"/>
    <lineage>
        <taxon>Bacteria</taxon>
        <taxon>Pseudomonadati</taxon>
        <taxon>Campylobacterota</taxon>
        <taxon>Epsilonproteobacteria</taxon>
        <taxon>Campylobacterales</taxon>
        <taxon>Campylobacteraceae</taxon>
        <taxon>Campylobacter</taxon>
    </lineage>
</organism>
<dbReference type="GO" id="GO:0000162">
    <property type="term" value="P:L-tryptophan biosynthetic process"/>
    <property type="evidence" value="ECO:0007669"/>
    <property type="project" value="TreeGrafter"/>
</dbReference>
<evidence type="ECO:0000256" key="6">
    <source>
        <dbReference type="ARBA" id="ARBA00022605"/>
    </source>
</evidence>
<dbReference type="CDD" id="cd04732">
    <property type="entry name" value="HisA"/>
    <property type="match status" value="1"/>
</dbReference>
<dbReference type="InterPro" id="IPR013785">
    <property type="entry name" value="Aldolase_TIM"/>
</dbReference>
<dbReference type="InterPro" id="IPR006063">
    <property type="entry name" value="HisA_bact_arch"/>
</dbReference>
<comment type="catalytic activity">
    <reaction evidence="1 9 11">
        <text>1-(5-phospho-beta-D-ribosyl)-5-[(5-phospho-beta-D-ribosylamino)methylideneamino]imidazole-4-carboxamide = 5-[(5-phospho-1-deoxy-D-ribulos-1-ylimino)methylamino]-1-(5-phospho-beta-D-ribosyl)imidazole-4-carboxamide</text>
        <dbReference type="Rhea" id="RHEA:15469"/>
        <dbReference type="ChEBI" id="CHEBI:58435"/>
        <dbReference type="ChEBI" id="CHEBI:58525"/>
        <dbReference type="EC" id="5.3.1.16"/>
    </reaction>
</comment>
<dbReference type="GO" id="GO:0005737">
    <property type="term" value="C:cytoplasm"/>
    <property type="evidence" value="ECO:0007669"/>
    <property type="project" value="UniProtKB-SubCell"/>
</dbReference>
<evidence type="ECO:0000256" key="3">
    <source>
        <dbReference type="ARBA" id="ARBA00005133"/>
    </source>
</evidence>
<evidence type="ECO:0000256" key="10">
    <source>
        <dbReference type="RuleBase" id="RU003657"/>
    </source>
</evidence>
<reference evidence="13" key="1">
    <citation type="submission" date="2015-06" db="EMBL/GenBank/DDBJ databases">
        <authorList>
            <person name="Parisi A."/>
            <person name="Chiara M."/>
            <person name="Florio D."/>
            <person name="Miccolupo A."/>
            <person name="Manzari C."/>
            <person name="Mion D."/>
            <person name="Caruso M."/>
            <person name="D'erchia A.M."/>
            <person name="Zanoni R."/>
        </authorList>
    </citation>
    <scope>NUCLEOTIDE SEQUENCE [LARGE SCALE GENOMIC DNA]</scope>
    <source>
        <strain evidence="13">73/13</strain>
    </source>
</reference>
<evidence type="ECO:0000256" key="8">
    <source>
        <dbReference type="ARBA" id="ARBA00023235"/>
    </source>
</evidence>
<dbReference type="AlphaFoldDB" id="A0A2G4R3F7"/>
<dbReference type="RefSeq" id="WP_099461354.1">
    <property type="nucleotide sequence ID" value="NZ_LDWY01000042.1"/>
</dbReference>
<evidence type="ECO:0000313" key="12">
    <source>
        <dbReference type="EMBL" id="PHY91103.1"/>
    </source>
</evidence>
<accession>A0A2G4R3F7</accession>
<dbReference type="InterPro" id="IPR044524">
    <property type="entry name" value="Isoase_HisA-like"/>
</dbReference>
<keyword evidence="6 9" id="KW-0028">Amino-acid biosynthesis</keyword>
<dbReference type="InterPro" id="IPR006062">
    <property type="entry name" value="His_biosynth"/>
</dbReference>
<dbReference type="EC" id="5.3.1.16" evidence="9 11"/>
<proteinExistence type="inferred from homology"/>
<dbReference type="HAMAP" id="MF_01014">
    <property type="entry name" value="HisA"/>
    <property type="match status" value="1"/>
</dbReference>
<evidence type="ECO:0000256" key="5">
    <source>
        <dbReference type="ARBA" id="ARBA00022490"/>
    </source>
</evidence>
<name>A0A2G4R3F7_9BACT</name>
<feature type="active site" description="Proton donor" evidence="9">
    <location>
        <position position="132"/>
    </location>
</feature>
<dbReference type="EMBL" id="LDWY01000042">
    <property type="protein sequence ID" value="PHY91103.1"/>
    <property type="molecule type" value="Genomic_DNA"/>
</dbReference>
<evidence type="ECO:0000256" key="9">
    <source>
        <dbReference type="HAMAP-Rule" id="MF_01014"/>
    </source>
</evidence>
<dbReference type="InterPro" id="IPR023016">
    <property type="entry name" value="HisA/PriA"/>
</dbReference>
<dbReference type="PANTHER" id="PTHR43090">
    <property type="entry name" value="1-(5-PHOSPHORIBOSYL)-5-[(5-PHOSPHORIBOSYLAMINO)METHYLIDENEAMINO] IMIDAZOLE-4-CARBOXAMIDE ISOMERASE"/>
    <property type="match status" value="1"/>
</dbReference>